<sequence length="204" mass="23191">MNTPTVQHTDKSVFQIPQQRMGRNERSVRMLLASAGVGVEGKQVFDLEVHDPRFYRRILQQGSLGMGESYMDGWWDCSSVDALTTRLLQANLDETLRHNPPFWLQVLRARLFNLQSSRRAYQVADTHYNLGNDLFVAMLDSRMCYSCGYWKDASDLEQAQVNKLDLLCRKLALQPDEHVLDIGCGWGGFAQYAASHYGVKVTGV</sequence>
<evidence type="ECO:0000256" key="1">
    <source>
        <dbReference type="ARBA" id="ARBA00010815"/>
    </source>
</evidence>
<keyword evidence="3 6" id="KW-0808">Transferase</keyword>
<keyword evidence="5" id="KW-0443">Lipid metabolism</keyword>
<dbReference type="GO" id="GO:0006629">
    <property type="term" value="P:lipid metabolic process"/>
    <property type="evidence" value="ECO:0007669"/>
    <property type="project" value="UniProtKB-KW"/>
</dbReference>
<dbReference type="EMBL" id="CP124756">
    <property type="protein sequence ID" value="WGZ94553.1"/>
    <property type="molecule type" value="Genomic_DNA"/>
</dbReference>
<evidence type="ECO:0000256" key="4">
    <source>
        <dbReference type="ARBA" id="ARBA00022691"/>
    </source>
</evidence>
<reference evidence="6" key="2">
    <citation type="submission" date="2023-04" db="EMBL/GenBank/DDBJ databases">
        <authorList>
            <person name="Beletskiy A.V."/>
            <person name="Mardanov A.V."/>
            <person name="Ravin N.V."/>
        </authorList>
    </citation>
    <scope>NUCLEOTIDE SEQUENCE</scope>
    <source>
        <strain evidence="6">GKL-02</strain>
    </source>
</reference>
<dbReference type="PANTHER" id="PTHR43667:SF1">
    <property type="entry name" value="CYCLOPROPANE-FATTY-ACYL-PHOSPHOLIPID SYNTHASE"/>
    <property type="match status" value="1"/>
</dbReference>
<dbReference type="Pfam" id="PF02353">
    <property type="entry name" value="CMAS"/>
    <property type="match status" value="1"/>
</dbReference>
<protein>
    <submittedName>
        <fullName evidence="6">Class I SAM-dependent methyltransferase</fullName>
        <ecNumber evidence="6">2.1.1.-</ecNumber>
    </submittedName>
</protein>
<evidence type="ECO:0000256" key="5">
    <source>
        <dbReference type="ARBA" id="ARBA00023098"/>
    </source>
</evidence>
<accession>A0AA95HFE7</accession>
<evidence type="ECO:0000256" key="2">
    <source>
        <dbReference type="ARBA" id="ARBA00022603"/>
    </source>
</evidence>
<keyword evidence="2 6" id="KW-0489">Methyltransferase</keyword>
<evidence type="ECO:0000313" key="6">
    <source>
        <dbReference type="EMBL" id="WGZ94553.1"/>
    </source>
</evidence>
<evidence type="ECO:0000256" key="3">
    <source>
        <dbReference type="ARBA" id="ARBA00022679"/>
    </source>
</evidence>
<dbReference type="EC" id="2.1.1.-" evidence="6"/>
<reference evidence="6" key="1">
    <citation type="journal article" date="2023" name="Int. J. Mol. Sci.">
        <title>Metagenomics Revealed a New Genus 'Candidatus Thiocaldithrix dubininis' gen. nov., sp. nov. and a New Species 'Candidatus Thiothrix putei' sp. nov. in the Family Thiotrichaceae, Some Members of Which Have Traits of Both Na+- and H+-Motive Energetics.</title>
        <authorList>
            <person name="Ravin N.V."/>
            <person name="Muntyan M.S."/>
            <person name="Smolyakov D.D."/>
            <person name="Rudenko T.S."/>
            <person name="Beletsky A.V."/>
            <person name="Mardanov A.V."/>
            <person name="Grabovich M.Y."/>
        </authorList>
    </citation>
    <scope>NUCLEOTIDE SEQUENCE</scope>
    <source>
        <strain evidence="6">GKL-02</strain>
    </source>
</reference>
<proteinExistence type="inferred from homology"/>
<dbReference type="CDD" id="cd02440">
    <property type="entry name" value="AdoMet_MTases"/>
    <property type="match status" value="1"/>
</dbReference>
<name>A0AA95HFE7_9GAMM</name>
<comment type="similarity">
    <text evidence="1">Belongs to the CFA/CMAS family.</text>
</comment>
<dbReference type="InterPro" id="IPR029063">
    <property type="entry name" value="SAM-dependent_MTases_sf"/>
</dbReference>
<keyword evidence="4" id="KW-0949">S-adenosyl-L-methionine</keyword>
<dbReference type="GO" id="GO:0032259">
    <property type="term" value="P:methylation"/>
    <property type="evidence" value="ECO:0007669"/>
    <property type="project" value="UniProtKB-KW"/>
</dbReference>
<dbReference type="Proteomes" id="UP001301326">
    <property type="component" value="Chromosome"/>
</dbReference>
<organism evidence="6">
    <name type="scientific">Candidatus Thiothrix putei</name>
    <dbReference type="NCBI Taxonomy" id="3080811"/>
    <lineage>
        <taxon>Bacteria</taxon>
        <taxon>Pseudomonadati</taxon>
        <taxon>Pseudomonadota</taxon>
        <taxon>Gammaproteobacteria</taxon>
        <taxon>Thiotrichales</taxon>
        <taxon>Thiotrichaceae</taxon>
        <taxon>Thiothrix</taxon>
    </lineage>
</organism>
<dbReference type="Gene3D" id="3.40.50.150">
    <property type="entry name" value="Vaccinia Virus protein VP39"/>
    <property type="match status" value="1"/>
</dbReference>
<dbReference type="SUPFAM" id="SSF53335">
    <property type="entry name" value="S-adenosyl-L-methionine-dependent methyltransferases"/>
    <property type="match status" value="1"/>
</dbReference>
<dbReference type="KEGG" id="tput:QJT81_00775"/>
<dbReference type="AlphaFoldDB" id="A0AA95HFE7"/>
<dbReference type="PANTHER" id="PTHR43667">
    <property type="entry name" value="CYCLOPROPANE-FATTY-ACYL-PHOSPHOLIPID SYNTHASE"/>
    <property type="match status" value="1"/>
</dbReference>
<dbReference type="InterPro" id="IPR050723">
    <property type="entry name" value="CFA/CMAS"/>
</dbReference>
<dbReference type="GO" id="GO:0008168">
    <property type="term" value="F:methyltransferase activity"/>
    <property type="evidence" value="ECO:0007669"/>
    <property type="project" value="UniProtKB-KW"/>
</dbReference>
<gene>
    <name evidence="6" type="ORF">QJT81_00775</name>
</gene>